<dbReference type="PANTHER" id="PTHR33885:SF3">
    <property type="entry name" value="PHAGE SHOCK PROTEIN C"/>
    <property type="match status" value="1"/>
</dbReference>
<dbReference type="KEGG" id="clw:CLAC_08150"/>
<evidence type="ECO:0000256" key="2">
    <source>
        <dbReference type="ARBA" id="ARBA00022475"/>
    </source>
</evidence>
<evidence type="ECO:0000259" key="7">
    <source>
        <dbReference type="Pfam" id="PF04024"/>
    </source>
</evidence>
<dbReference type="AlphaFoldDB" id="A0A0K2H0Y7"/>
<feature type="transmembrane region" description="Helical" evidence="6">
    <location>
        <begin position="57"/>
        <end position="74"/>
    </location>
</feature>
<dbReference type="Proteomes" id="UP000058446">
    <property type="component" value="Chromosome"/>
</dbReference>
<dbReference type="InterPro" id="IPR052027">
    <property type="entry name" value="PspC"/>
</dbReference>
<dbReference type="GO" id="GO:0005886">
    <property type="term" value="C:plasma membrane"/>
    <property type="evidence" value="ECO:0007669"/>
    <property type="project" value="UniProtKB-SubCell"/>
</dbReference>
<dbReference type="RefSeq" id="WP_053412461.1">
    <property type="nucleotide sequence ID" value="NZ_CP006841.1"/>
</dbReference>
<evidence type="ECO:0000313" key="8">
    <source>
        <dbReference type="EMBL" id="ALA67694.1"/>
    </source>
</evidence>
<evidence type="ECO:0000256" key="1">
    <source>
        <dbReference type="ARBA" id="ARBA00004162"/>
    </source>
</evidence>
<dbReference type="Pfam" id="PF04024">
    <property type="entry name" value="PspC"/>
    <property type="match status" value="1"/>
</dbReference>
<sequence length="99" mass="11209">MSDKSAEYRNEGKLLRSRNNRMIAGVLAGLAENQGWNVGFTRTTFVVLPFLASMMRWEIGAGFIAIYLLAWFLIPNADYALDDNPNDQKIISNRKDTHS</sequence>
<keyword evidence="5 6" id="KW-0472">Membrane</keyword>
<keyword evidence="4 6" id="KW-1133">Transmembrane helix</keyword>
<evidence type="ECO:0000256" key="3">
    <source>
        <dbReference type="ARBA" id="ARBA00022692"/>
    </source>
</evidence>
<evidence type="ECO:0000313" key="9">
    <source>
        <dbReference type="Proteomes" id="UP000058446"/>
    </source>
</evidence>
<comment type="subcellular location">
    <subcellularLocation>
        <location evidence="1">Cell membrane</location>
        <topology evidence="1">Single-pass membrane protein</topology>
    </subcellularLocation>
</comment>
<dbReference type="OrthoDB" id="7359894at2"/>
<dbReference type="PATRIC" id="fig|1408189.4.peg.1634"/>
<dbReference type="STRING" id="1408189.CLAC_08150"/>
<gene>
    <name evidence="8" type="ORF">CLAC_08150</name>
</gene>
<keyword evidence="3 6" id="KW-0812">Transmembrane</keyword>
<dbReference type="PANTHER" id="PTHR33885">
    <property type="entry name" value="PHAGE SHOCK PROTEIN C"/>
    <property type="match status" value="1"/>
</dbReference>
<evidence type="ECO:0000256" key="5">
    <source>
        <dbReference type="ARBA" id="ARBA00023136"/>
    </source>
</evidence>
<dbReference type="InterPro" id="IPR007168">
    <property type="entry name" value="Phageshock_PspC_N"/>
</dbReference>
<keyword evidence="9" id="KW-1185">Reference proteome</keyword>
<reference evidence="8 9" key="1">
    <citation type="submission" date="2013-10" db="EMBL/GenBank/DDBJ databases">
        <title>Complete genome sequence of Corynebacterium lactis DSM 45799(T), isolated from raw cow milk.</title>
        <authorList>
            <person name="Ruckert C."/>
            <person name="Albersmeier A."/>
            <person name="Lipski A."/>
            <person name="Kalinowski J."/>
        </authorList>
    </citation>
    <scope>NUCLEOTIDE SEQUENCE [LARGE SCALE GENOMIC DNA]</scope>
    <source>
        <strain evidence="8 9">RW2-5</strain>
    </source>
</reference>
<dbReference type="EMBL" id="CP006841">
    <property type="protein sequence ID" value="ALA67694.1"/>
    <property type="molecule type" value="Genomic_DNA"/>
</dbReference>
<organism evidence="8 9">
    <name type="scientific">Corynebacterium lactis RW2-5</name>
    <dbReference type="NCBI Taxonomy" id="1408189"/>
    <lineage>
        <taxon>Bacteria</taxon>
        <taxon>Bacillati</taxon>
        <taxon>Actinomycetota</taxon>
        <taxon>Actinomycetes</taxon>
        <taxon>Mycobacteriales</taxon>
        <taxon>Corynebacteriaceae</taxon>
        <taxon>Corynebacterium</taxon>
    </lineage>
</organism>
<accession>A0A0K2H0Y7</accession>
<keyword evidence="2" id="KW-1003">Cell membrane</keyword>
<feature type="domain" description="Phage shock protein PspC N-terminal" evidence="7">
    <location>
        <begin position="13"/>
        <end position="76"/>
    </location>
</feature>
<protein>
    <submittedName>
        <fullName evidence="8">Stress-responsive transcriptional regulator</fullName>
    </submittedName>
</protein>
<evidence type="ECO:0000256" key="6">
    <source>
        <dbReference type="SAM" id="Phobius"/>
    </source>
</evidence>
<name>A0A0K2H0Y7_9CORY</name>
<evidence type="ECO:0000256" key="4">
    <source>
        <dbReference type="ARBA" id="ARBA00022989"/>
    </source>
</evidence>
<proteinExistence type="predicted"/>